<organism evidence="1">
    <name type="scientific">Anguilla anguilla</name>
    <name type="common">European freshwater eel</name>
    <name type="synonym">Muraena anguilla</name>
    <dbReference type="NCBI Taxonomy" id="7936"/>
    <lineage>
        <taxon>Eukaryota</taxon>
        <taxon>Metazoa</taxon>
        <taxon>Chordata</taxon>
        <taxon>Craniata</taxon>
        <taxon>Vertebrata</taxon>
        <taxon>Euteleostomi</taxon>
        <taxon>Actinopterygii</taxon>
        <taxon>Neopterygii</taxon>
        <taxon>Teleostei</taxon>
        <taxon>Anguilliformes</taxon>
        <taxon>Anguillidae</taxon>
        <taxon>Anguilla</taxon>
    </lineage>
</organism>
<sequence length="46" mass="5404">MQTCTHSSPPLLSYSKKKKRFFFQIKNNYVNKSNRALTVIQSIISR</sequence>
<name>A0A0E9WE77_ANGAN</name>
<reference evidence="1" key="2">
    <citation type="journal article" date="2015" name="Fish Shellfish Immunol.">
        <title>Early steps in the European eel (Anguilla anguilla)-Vibrio vulnificus interaction in the gills: Role of the RtxA13 toxin.</title>
        <authorList>
            <person name="Callol A."/>
            <person name="Pajuelo D."/>
            <person name="Ebbesson L."/>
            <person name="Teles M."/>
            <person name="MacKenzie S."/>
            <person name="Amaro C."/>
        </authorList>
    </citation>
    <scope>NUCLEOTIDE SEQUENCE</scope>
</reference>
<dbReference type="AlphaFoldDB" id="A0A0E9WE77"/>
<evidence type="ECO:0000313" key="1">
    <source>
        <dbReference type="EMBL" id="JAH87773.1"/>
    </source>
</evidence>
<proteinExistence type="predicted"/>
<reference evidence="1" key="1">
    <citation type="submission" date="2014-11" db="EMBL/GenBank/DDBJ databases">
        <authorList>
            <person name="Amaro Gonzalez C."/>
        </authorList>
    </citation>
    <scope>NUCLEOTIDE SEQUENCE</scope>
</reference>
<protein>
    <submittedName>
        <fullName evidence="1">Uncharacterized protein</fullName>
    </submittedName>
</protein>
<accession>A0A0E9WE77</accession>
<dbReference type="EMBL" id="GBXM01020804">
    <property type="protein sequence ID" value="JAH87773.1"/>
    <property type="molecule type" value="Transcribed_RNA"/>
</dbReference>